<feature type="compositionally biased region" description="Low complexity" evidence="6">
    <location>
        <begin position="1"/>
        <end position="19"/>
    </location>
</feature>
<dbReference type="Pfam" id="PF14631">
    <property type="entry name" value="FancD2"/>
    <property type="match status" value="2"/>
</dbReference>
<organism evidence="7 8">
    <name type="scientific">Gossypium hirsutum</name>
    <name type="common">Upland cotton</name>
    <name type="synonym">Gossypium mexicanum</name>
    <dbReference type="NCBI Taxonomy" id="3635"/>
    <lineage>
        <taxon>Eukaryota</taxon>
        <taxon>Viridiplantae</taxon>
        <taxon>Streptophyta</taxon>
        <taxon>Embryophyta</taxon>
        <taxon>Tracheophyta</taxon>
        <taxon>Spermatophyta</taxon>
        <taxon>Magnoliopsida</taxon>
        <taxon>eudicotyledons</taxon>
        <taxon>Gunneridae</taxon>
        <taxon>Pentapetalae</taxon>
        <taxon>rosids</taxon>
        <taxon>malvids</taxon>
        <taxon>Malvales</taxon>
        <taxon>Malvaceae</taxon>
        <taxon>Malvoideae</taxon>
        <taxon>Gossypium</taxon>
    </lineage>
</organism>
<gene>
    <name evidence="8" type="primary">LOC107956218</name>
</gene>
<keyword evidence="4" id="KW-0539">Nucleus</keyword>
<reference evidence="7" key="1">
    <citation type="journal article" date="2020" name="Nat. Genet.">
        <title>Genomic diversifications of five Gossypium allopolyploid species and their impact on cotton improvement.</title>
        <authorList>
            <person name="Chen Z.J."/>
            <person name="Sreedasyam A."/>
            <person name="Ando A."/>
            <person name="Song Q."/>
            <person name="De Santiago L.M."/>
            <person name="Hulse-Kemp A.M."/>
            <person name="Ding M."/>
            <person name="Ye W."/>
            <person name="Kirkbride R.C."/>
            <person name="Jenkins J."/>
            <person name="Plott C."/>
            <person name="Lovell J."/>
            <person name="Lin Y.M."/>
            <person name="Vaughn R."/>
            <person name="Liu B."/>
            <person name="Simpson S."/>
            <person name="Scheffler B.E."/>
            <person name="Wen L."/>
            <person name="Saski C.A."/>
            <person name="Grover C.E."/>
            <person name="Hu G."/>
            <person name="Conover J.L."/>
            <person name="Carlson J.W."/>
            <person name="Shu S."/>
            <person name="Boston L.B."/>
            <person name="Williams M."/>
            <person name="Peterson D.G."/>
            <person name="McGee K."/>
            <person name="Jones D.C."/>
            <person name="Wendel J.F."/>
            <person name="Stelly D.M."/>
            <person name="Grimwood J."/>
            <person name="Schmutz J."/>
        </authorList>
    </citation>
    <scope>NUCLEOTIDE SEQUENCE [LARGE SCALE GENOMIC DNA]</scope>
    <source>
        <strain evidence="7">cv. TM-1</strain>
    </source>
</reference>
<comment type="similarity">
    <text evidence="5">Belongs to the Fanconi anemia protein FANCD2 family.</text>
</comment>
<protein>
    <submittedName>
        <fullName evidence="8">Fanconi anemia group D2 protein homolog isoform X2</fullName>
    </submittedName>
</protein>
<accession>A0ABM3AFV7</accession>
<feature type="compositionally biased region" description="Polar residues" evidence="6">
    <location>
        <begin position="1451"/>
        <end position="1462"/>
    </location>
</feature>
<feature type="compositionally biased region" description="Acidic residues" evidence="6">
    <location>
        <begin position="1433"/>
        <end position="1444"/>
    </location>
</feature>
<keyword evidence="2" id="KW-1017">Isopeptide bond</keyword>
<proteinExistence type="inferred from homology"/>
<evidence type="ECO:0000256" key="6">
    <source>
        <dbReference type="SAM" id="MobiDB-lite"/>
    </source>
</evidence>
<dbReference type="Proteomes" id="UP000818029">
    <property type="component" value="Chromosome D07"/>
</dbReference>
<evidence type="ECO:0000256" key="1">
    <source>
        <dbReference type="ARBA" id="ARBA00004123"/>
    </source>
</evidence>
<evidence type="ECO:0000313" key="8">
    <source>
        <dbReference type="RefSeq" id="XP_040953724.1"/>
    </source>
</evidence>
<feature type="region of interest" description="Disordered" evidence="6">
    <location>
        <begin position="1"/>
        <end position="33"/>
    </location>
</feature>
<dbReference type="RefSeq" id="XP_040953724.1">
    <property type="nucleotide sequence ID" value="XM_041097790.1"/>
</dbReference>
<feature type="region of interest" description="Disordered" evidence="6">
    <location>
        <begin position="833"/>
        <end position="871"/>
    </location>
</feature>
<sequence>MVLLRQQQQSRKRSSSSFVPPFPPPKIPKPQNDIGTAVDAVEKMVSILAEGGCTLVNPLGPPSLPSDPYKLRRHLSRLFSSTDDRSVFLSGFSSYIQSSSNLRRVLMSSNGSNFGPARSESLVRHLLLVAPIQLDLQIMLLEKLPEYFDVVPGDSQTSLSLEDDVSRLIINQFRWLDFVVDPSSFIDKLLQVLSICPLHLKKEIIGSLPEIIGDQNNKTVIDSLEQMLHEDPSVIVPVLDSFSNLNLDDQLQEQVITIALSCIRTIDAEHMPCLLRFLLLSATQLNVRRIISQIREHLKFVRTPHNRTIQKNKLKGKLVVDNTEASILDALRSSLQFKSLLCQEILKELNGLEKPRDHKVIDMWLLILLYTNGESMRKSVEKVFKKKIVEGCIQEVMLDQCICGNKELAQEYFLSFLSLSEYILACKEQKARDFGIYMYTLLFEEFADTYSRQEVLGALVTHVGSAVSFEVTSALQIMASLASKHARELIPLSYHINGILDYLEGLTIENLYKVYEVFSHMALLARSGADCLGSSIANELFIIVRKQVGHPDLKYKKMGLIGILKIVSCLGVESNVTSSSPFQKSNAEEAVELLETGLESCKQSCLSLIFFYDELTAILESTTLHPIIMDWIGKHLGEFESIFLSDLDGGQLPSRIPYCCLEGELWMNLDGEMSPICLNILPLASSSQNASLQFLPANFHLLSTVERLTNQGSLGGIDALLGCPMLLPSSKYFLEAEWQSLTGKQKQIICLSLYYAMNWIRELLNAFCTQVDGRFESISQTSKDDIMQKLLKRMRNLVFLESLLSHSIRMCPVTLPQLHLRVEHCGSAFINQPNHVGNKEKKNEPKMTPESASPYKRKHKKISKTSATGADGNLHQQTLFDLLRKAGAVTSQEVPDKVSSKDMATSASVDHNSHVFNESVLIEVSPVSQALESQKFRFRPLLLECFSILTFSKDHDTCCSDPVAELPLYLYLIHDFQHKLDYFAAPSKQCSSRNIISAAVTRMTLDEFLSKIRPLFQSLKRNLDSSFCILKEGEGNETCQEHWKLQSTAAGNPDLTNVVPSNSSISTMVFKEILNCFSKMLNLSEVQRYRSVLSDLLEAFQPDKALDTGSLDVHPCPSPACSFSFIVASEALFTLESAVTSFLKVMDKLDGDDKSVQSAFHQILPLLRGRLSSSAKKLLKHKWDNKNLENGWKNKGEMVQKILRTYLEYDESISDLLDELACTILPQVSLTTIAEDEDYGFPTLCSATFLSWYRVLFEVNLTVLGKLVKEVVRLEKVRPGFQPVNVHTLLIRLQKNVNVVVALVSMCRTHDKVTLHAMAVKYGGKFVDSFLKAFDFLQVHFQMHNEAILLLVKELQKATRTIQTLCSEAKGLKQTAITSKIPATKRSLERFLFRVKALLHSTSNGCTFWMGNLKHKDLRGQVVSSQAYVDDGIDSIDEDPEGAVDVDPQGSVPSASENSENE</sequence>
<dbReference type="GeneID" id="107956218"/>
<dbReference type="PANTHER" id="PTHR32086">
    <property type="entry name" value="FANCONI ANEMIA GROUP D2 PROTEIN"/>
    <property type="match status" value="1"/>
</dbReference>
<keyword evidence="3" id="KW-0832">Ubl conjugation</keyword>
<feature type="region of interest" description="Disordered" evidence="6">
    <location>
        <begin position="1433"/>
        <end position="1462"/>
    </location>
</feature>
<name>A0ABM3AFV7_GOSHI</name>
<keyword evidence="7" id="KW-1185">Reference proteome</keyword>
<evidence type="ECO:0000256" key="5">
    <source>
        <dbReference type="ARBA" id="ARBA00093456"/>
    </source>
</evidence>
<evidence type="ECO:0000313" key="7">
    <source>
        <dbReference type="Proteomes" id="UP000818029"/>
    </source>
</evidence>
<dbReference type="InterPro" id="IPR029448">
    <property type="entry name" value="FANCD2"/>
</dbReference>
<feature type="compositionally biased region" description="Basic and acidic residues" evidence="6">
    <location>
        <begin position="837"/>
        <end position="847"/>
    </location>
</feature>
<evidence type="ECO:0000256" key="2">
    <source>
        <dbReference type="ARBA" id="ARBA00022499"/>
    </source>
</evidence>
<evidence type="ECO:0000256" key="4">
    <source>
        <dbReference type="ARBA" id="ARBA00023242"/>
    </source>
</evidence>
<comment type="subcellular location">
    <subcellularLocation>
        <location evidence="1">Nucleus</location>
    </subcellularLocation>
</comment>
<evidence type="ECO:0000256" key="3">
    <source>
        <dbReference type="ARBA" id="ARBA00022843"/>
    </source>
</evidence>
<reference evidence="8" key="2">
    <citation type="submission" date="2025-08" db="UniProtKB">
        <authorList>
            <consortium name="RefSeq"/>
        </authorList>
    </citation>
    <scope>IDENTIFICATION</scope>
</reference>
<dbReference type="PANTHER" id="PTHR32086:SF0">
    <property type="entry name" value="FANCONI ANEMIA GROUP D2 PROTEIN"/>
    <property type="match status" value="1"/>
</dbReference>